<evidence type="ECO:0000313" key="2">
    <source>
        <dbReference type="EMBL" id="ETL33222.1"/>
    </source>
</evidence>
<dbReference type="Proteomes" id="UP000053236">
    <property type="component" value="Unassembled WGS sequence"/>
</dbReference>
<reference evidence="1" key="2">
    <citation type="submission" date="2013-11" db="EMBL/GenBank/DDBJ databases">
        <title>The Genome Sequence of Phytophthora parasitica CJ02B3.</title>
        <authorList>
            <consortium name="The Broad Institute Genomics Platform"/>
            <person name="Russ C."/>
            <person name="Tyler B."/>
            <person name="Panabieres F."/>
            <person name="Shan W."/>
            <person name="Tripathy S."/>
            <person name="Grunwald N."/>
            <person name="Machado M."/>
            <person name="Johnson C.S."/>
            <person name="Arredondo F."/>
            <person name="Hong C."/>
            <person name="Coffey M."/>
            <person name="Young S.K."/>
            <person name="Zeng Q."/>
            <person name="Gargeya S."/>
            <person name="Fitzgerald M."/>
            <person name="Abouelleil A."/>
            <person name="Alvarado L."/>
            <person name="Chapman S.B."/>
            <person name="Gainer-Dewar J."/>
            <person name="Goldberg J."/>
            <person name="Griggs A."/>
            <person name="Gujja S."/>
            <person name="Hansen M."/>
            <person name="Howarth C."/>
            <person name="Imamovic A."/>
            <person name="Ireland A."/>
            <person name="Larimer J."/>
            <person name="McCowan C."/>
            <person name="Murphy C."/>
            <person name="Pearson M."/>
            <person name="Poon T.W."/>
            <person name="Priest M."/>
            <person name="Roberts A."/>
            <person name="Saif S."/>
            <person name="Shea T."/>
            <person name="Sykes S."/>
            <person name="Wortman J."/>
            <person name="Nusbaum C."/>
            <person name="Birren B."/>
        </authorList>
    </citation>
    <scope>NUCLEOTIDE SEQUENCE [LARGE SCALE GENOMIC DNA]</scope>
    <source>
        <strain evidence="1">CJ02B3</strain>
    </source>
</reference>
<organism evidence="3">
    <name type="scientific">Phytophthora nicotianae</name>
    <name type="common">Potato buckeye rot agent</name>
    <name type="synonym">Phytophthora parasitica</name>
    <dbReference type="NCBI Taxonomy" id="4792"/>
    <lineage>
        <taxon>Eukaryota</taxon>
        <taxon>Sar</taxon>
        <taxon>Stramenopiles</taxon>
        <taxon>Oomycota</taxon>
        <taxon>Peronosporomycetes</taxon>
        <taxon>Peronosporales</taxon>
        <taxon>Peronosporaceae</taxon>
        <taxon>Phytophthora</taxon>
    </lineage>
</organism>
<proteinExistence type="predicted"/>
<dbReference type="AlphaFoldDB" id="W2LUK1"/>
<name>W2LUK1_PHYNI</name>
<accession>W2LUK1</accession>
<dbReference type="EMBL" id="KI684559">
    <property type="protein sequence ID" value="ETK94637.1"/>
    <property type="molecule type" value="Genomic_DNA"/>
</dbReference>
<evidence type="ECO:0000313" key="1">
    <source>
        <dbReference type="EMBL" id="ETK94637.1"/>
    </source>
</evidence>
<dbReference type="EMBL" id="KI677809">
    <property type="protein sequence ID" value="ETM01134.1"/>
    <property type="molecule type" value="Genomic_DNA"/>
</dbReference>
<reference evidence="3" key="1">
    <citation type="submission" date="2013-11" db="EMBL/GenBank/DDBJ databases">
        <title>The Genome Sequence of Phytophthora parasitica CHvinca01.</title>
        <authorList>
            <consortium name="The Broad Institute Genomics Platform"/>
            <person name="Russ C."/>
            <person name="Tyler B."/>
            <person name="Panabieres F."/>
            <person name="Shan W."/>
            <person name="Tripathy S."/>
            <person name="Grunwald N."/>
            <person name="Machado M."/>
            <person name="Johnson C.S."/>
            <person name="Arredondo F."/>
            <person name="Hong C."/>
            <person name="Coffey M."/>
            <person name="Young S.K."/>
            <person name="Zeng Q."/>
            <person name="Gargeya S."/>
            <person name="Fitzgerald M."/>
            <person name="Abouelleil A."/>
            <person name="Alvarado L."/>
            <person name="Chapman S.B."/>
            <person name="Gainer-Dewar J."/>
            <person name="Goldberg J."/>
            <person name="Griggs A."/>
            <person name="Gujja S."/>
            <person name="Hansen M."/>
            <person name="Howarth C."/>
            <person name="Imamovic A."/>
            <person name="Ireland A."/>
            <person name="Larimer J."/>
            <person name="McCowan C."/>
            <person name="Murphy C."/>
            <person name="Pearson M."/>
            <person name="Poon T.W."/>
            <person name="Priest M."/>
            <person name="Roberts A."/>
            <person name="Saif S."/>
            <person name="Shea T."/>
            <person name="Sykes S."/>
            <person name="Wortman J."/>
            <person name="Nusbaum C."/>
            <person name="Birren B."/>
        </authorList>
    </citation>
    <scope>NUCLEOTIDE SEQUENCE [LARGE SCALE GENOMIC DNA]</scope>
    <source>
        <strain evidence="3">CHvinca01</strain>
    </source>
</reference>
<dbReference type="Proteomes" id="UP000053864">
    <property type="component" value="Unassembled WGS sequence"/>
</dbReference>
<gene>
    <name evidence="1" type="ORF">L915_02349</name>
    <name evidence="2" type="ORF">L916_14268</name>
    <name evidence="3" type="ORF">L917_02239</name>
</gene>
<protein>
    <submittedName>
        <fullName evidence="3">Uncharacterized protein</fullName>
    </submittedName>
</protein>
<dbReference type="EMBL" id="KI674562">
    <property type="protein sequence ID" value="ETL33222.1"/>
    <property type="molecule type" value="Genomic_DNA"/>
</dbReference>
<evidence type="ECO:0000313" key="3">
    <source>
        <dbReference type="EMBL" id="ETM01134.1"/>
    </source>
</evidence>
<dbReference type="Proteomes" id="UP000054423">
    <property type="component" value="Unassembled WGS sequence"/>
</dbReference>
<reference evidence="2" key="3">
    <citation type="submission" date="2013-11" db="EMBL/GenBank/DDBJ databases">
        <title>The Genome Sequence of Phytophthora parasitica CJ05E6.</title>
        <authorList>
            <consortium name="The Broad Institute Genomics Platform"/>
            <person name="Russ C."/>
            <person name="Tyler B."/>
            <person name="Panabieres F."/>
            <person name="Shan W."/>
            <person name="Tripathy S."/>
            <person name="Grunwald N."/>
            <person name="Machado M."/>
            <person name="Johnson C.S."/>
            <person name="Arredondo F."/>
            <person name="Hong C."/>
            <person name="Coffey M."/>
            <person name="Young S.K."/>
            <person name="Zeng Q."/>
            <person name="Gargeya S."/>
            <person name="Fitzgerald M."/>
            <person name="Abouelleil A."/>
            <person name="Alvarado L."/>
            <person name="Chapman S.B."/>
            <person name="Gainer-Dewar J."/>
            <person name="Goldberg J."/>
            <person name="Griggs A."/>
            <person name="Gujja S."/>
            <person name="Hansen M."/>
            <person name="Howarth C."/>
            <person name="Imamovic A."/>
            <person name="Ireland A."/>
            <person name="Larimer J."/>
            <person name="McCowan C."/>
            <person name="Murphy C."/>
            <person name="Pearson M."/>
            <person name="Poon T.W."/>
            <person name="Priest M."/>
            <person name="Roberts A."/>
            <person name="Saif S."/>
            <person name="Shea T."/>
            <person name="Sykes S."/>
            <person name="Wortman J."/>
            <person name="Nusbaum C."/>
            <person name="Birren B."/>
        </authorList>
    </citation>
    <scope>NUCLEOTIDE SEQUENCE [LARGE SCALE GENOMIC DNA]</scope>
    <source>
        <strain evidence="2">CJ05E6</strain>
    </source>
</reference>
<dbReference type="OrthoDB" id="134995at2759"/>
<sequence length="136" mass="14415">MVQHPYRSTRFGGEIAPNLSTISDALDIQGTRTAGAVRGEEGFTGVDGLTCSSLRGRFELGTYSRSHRGPVSGSGALTVNPGLATDEEISYPLACNSIAPSPPVKIRFASLNASIKELTTPSTFENSSSFRNEHPN</sequence>